<dbReference type="SUPFAM" id="SSF50249">
    <property type="entry name" value="Nucleic acid-binding proteins"/>
    <property type="match status" value="1"/>
</dbReference>
<evidence type="ECO:0000313" key="2">
    <source>
        <dbReference type="EMBL" id="SVA79285.1"/>
    </source>
</evidence>
<evidence type="ECO:0000259" key="1">
    <source>
        <dbReference type="PROSITE" id="PS50126"/>
    </source>
</evidence>
<proteinExistence type="predicted"/>
<dbReference type="EMBL" id="UINC01018809">
    <property type="protein sequence ID" value="SVA79285.1"/>
    <property type="molecule type" value="Genomic_DNA"/>
</dbReference>
<dbReference type="GO" id="GO:0003676">
    <property type="term" value="F:nucleic acid binding"/>
    <property type="evidence" value="ECO:0007669"/>
    <property type="project" value="InterPro"/>
</dbReference>
<dbReference type="AlphaFoldDB" id="A0A381YQK6"/>
<dbReference type="InterPro" id="IPR012340">
    <property type="entry name" value="NA-bd_OB-fold"/>
</dbReference>
<sequence length="76" mass="8644">MPPQTQDDSPKNMQQLLDEMEFKSLRRGEIVEGSVMRADNEGIYLDIGHKEEGFIPPNEMRTIPSEELQAINEGDP</sequence>
<dbReference type="Gene3D" id="2.40.50.140">
    <property type="entry name" value="Nucleic acid-binding proteins"/>
    <property type="match status" value="1"/>
</dbReference>
<dbReference type="Pfam" id="PF00575">
    <property type="entry name" value="S1"/>
    <property type="match status" value="1"/>
</dbReference>
<feature type="domain" description="S1 motif" evidence="1">
    <location>
        <begin position="28"/>
        <end position="76"/>
    </location>
</feature>
<protein>
    <recommendedName>
        <fullName evidence="1">S1 motif domain-containing protein</fullName>
    </recommendedName>
</protein>
<dbReference type="InterPro" id="IPR003029">
    <property type="entry name" value="S1_domain"/>
</dbReference>
<dbReference type="PROSITE" id="PS50126">
    <property type="entry name" value="S1"/>
    <property type="match status" value="1"/>
</dbReference>
<feature type="non-terminal residue" evidence="2">
    <location>
        <position position="76"/>
    </location>
</feature>
<accession>A0A381YQK6</accession>
<reference evidence="2" key="1">
    <citation type="submission" date="2018-05" db="EMBL/GenBank/DDBJ databases">
        <authorList>
            <person name="Lanie J.A."/>
            <person name="Ng W.-L."/>
            <person name="Kazmierczak K.M."/>
            <person name="Andrzejewski T.M."/>
            <person name="Davidsen T.M."/>
            <person name="Wayne K.J."/>
            <person name="Tettelin H."/>
            <person name="Glass J.I."/>
            <person name="Rusch D."/>
            <person name="Podicherti R."/>
            <person name="Tsui H.-C.T."/>
            <person name="Winkler M.E."/>
        </authorList>
    </citation>
    <scope>NUCLEOTIDE SEQUENCE</scope>
</reference>
<name>A0A381YQK6_9ZZZZ</name>
<organism evidence="2">
    <name type="scientific">marine metagenome</name>
    <dbReference type="NCBI Taxonomy" id="408172"/>
    <lineage>
        <taxon>unclassified sequences</taxon>
        <taxon>metagenomes</taxon>
        <taxon>ecological metagenomes</taxon>
    </lineage>
</organism>
<gene>
    <name evidence="2" type="ORF">METZ01_LOCUS132139</name>
</gene>